<reference evidence="5 6" key="1">
    <citation type="journal article" date="2014" name="BMC Genomics">
        <title>Comparison of environmental and isolate Sulfobacillus genomes reveals diverse carbon, sulfur, nitrogen, and hydrogen metabolisms.</title>
        <authorList>
            <person name="Justice N.B."/>
            <person name="Norman A."/>
            <person name="Brown C.T."/>
            <person name="Singh A."/>
            <person name="Thomas B.C."/>
            <person name="Banfield J.F."/>
        </authorList>
    </citation>
    <scope>NUCLEOTIDE SEQUENCE [LARGE SCALE GENOMIC DNA]</scope>
    <source>
        <strain evidence="5">AMDSBA1</strain>
    </source>
</reference>
<dbReference type="InterPro" id="IPR033412">
    <property type="entry name" value="PFOR_II"/>
</dbReference>
<dbReference type="Pfam" id="PF17147">
    <property type="entry name" value="PFOR_II"/>
    <property type="match status" value="1"/>
</dbReference>
<keyword evidence="5" id="KW-0670">Pyruvate</keyword>
<dbReference type="PANTHER" id="PTHR32154">
    <property type="entry name" value="PYRUVATE-FLAVODOXIN OXIDOREDUCTASE-RELATED"/>
    <property type="match status" value="1"/>
</dbReference>
<dbReference type="EMBL" id="PXYT01000057">
    <property type="protein sequence ID" value="PSR25302.1"/>
    <property type="molecule type" value="Genomic_DNA"/>
</dbReference>
<evidence type="ECO:0000259" key="4">
    <source>
        <dbReference type="Pfam" id="PF17147"/>
    </source>
</evidence>
<keyword evidence="2" id="KW-0560">Oxidoreductase</keyword>
<dbReference type="Gene3D" id="3.40.50.920">
    <property type="match status" value="1"/>
</dbReference>
<proteinExistence type="inferred from homology"/>
<name>A0A2T2WSX3_9FIRM</name>
<evidence type="ECO:0000256" key="2">
    <source>
        <dbReference type="ARBA" id="ARBA00023002"/>
    </source>
</evidence>
<gene>
    <name evidence="5" type="primary">porA</name>
    <name evidence="5" type="ORF">C7B43_17200</name>
</gene>
<evidence type="ECO:0000259" key="3">
    <source>
        <dbReference type="Pfam" id="PF01855"/>
    </source>
</evidence>
<dbReference type="FunFam" id="3.40.50.970:FF:000012">
    <property type="entry name" value="Pyruvate:ferredoxin (Flavodoxin) oxidoreductase"/>
    <property type="match status" value="1"/>
</dbReference>
<dbReference type="SUPFAM" id="SSF52518">
    <property type="entry name" value="Thiamin diphosphate-binding fold (THDP-binding)"/>
    <property type="match status" value="1"/>
</dbReference>
<comment type="caution">
    <text evidence="5">The sequence shown here is derived from an EMBL/GenBank/DDBJ whole genome shotgun (WGS) entry which is preliminary data.</text>
</comment>
<dbReference type="AlphaFoldDB" id="A0A2T2WSX3"/>
<feature type="domain" description="Pyruvate:ferredoxin oxidoreductase core" evidence="4">
    <location>
        <begin position="274"/>
        <end position="370"/>
    </location>
</feature>
<dbReference type="Pfam" id="PF01855">
    <property type="entry name" value="POR_N"/>
    <property type="match status" value="1"/>
</dbReference>
<accession>A0A2T2WSX3</accession>
<evidence type="ECO:0000256" key="1">
    <source>
        <dbReference type="ARBA" id="ARBA00009032"/>
    </source>
</evidence>
<dbReference type="GO" id="GO:0006979">
    <property type="term" value="P:response to oxidative stress"/>
    <property type="evidence" value="ECO:0007669"/>
    <property type="project" value="TreeGrafter"/>
</dbReference>
<dbReference type="GO" id="GO:0016491">
    <property type="term" value="F:oxidoreductase activity"/>
    <property type="evidence" value="ECO:0007669"/>
    <property type="project" value="UniProtKB-KW"/>
</dbReference>
<dbReference type="Gene3D" id="3.40.50.970">
    <property type="match status" value="1"/>
</dbReference>
<comment type="similarity">
    <text evidence="1">Belongs to the pyruvate:ferredoxin/flavodoxin oxidoreductase family.</text>
</comment>
<dbReference type="SUPFAM" id="SSF52922">
    <property type="entry name" value="TK C-terminal domain-like"/>
    <property type="match status" value="1"/>
</dbReference>
<sequence length="409" mass="44111">MTPRLPFHTPGVDLHHLRVITGAQGVAHAMRQIDPDVFPVYPITPQTPIIQTLSQFVADGLCHTHVLDVESEHSAMSAAVGAALAGARTMTATASQGLALMVEVIYLAASLRAPVVIAVGNRALSGPINIHGDHSDAMLARDSGAIQIFAETAEEAYDFTIIGTKLAEHKRILLPVMVGLDGFTITHSAEPVALLPDSAVKDFVGPYAYPSPLLGNQAGTYGPFSMPDSYFDLKYQEIEAVEAALEVFELVAEEFFRLSGRRYQAVEAYRLEDAEAALVMMGSHSGTAKEVVDKMRDQGTRVGLVEIRLYRPFPRHAIEQALAQVPRVAVLDKASSPGTLPPLFLDVAASVANTSKLVSVIYGLGGRDVPMAGLQDILEGVLADRFPPREPGYLFGNKVWHKEGKSWPI</sequence>
<protein>
    <submittedName>
        <fullName evidence="5">Pyruvate ferredoxin oxidoreductase</fullName>
    </submittedName>
</protein>
<dbReference type="InterPro" id="IPR050722">
    <property type="entry name" value="Pyruvate:ferred/Flavod_OxRd"/>
</dbReference>
<dbReference type="CDD" id="cd07034">
    <property type="entry name" value="TPP_PYR_PFOR_IOR-alpha_like"/>
    <property type="match status" value="1"/>
</dbReference>
<evidence type="ECO:0000313" key="5">
    <source>
        <dbReference type="EMBL" id="PSR25302.1"/>
    </source>
</evidence>
<dbReference type="InterPro" id="IPR002880">
    <property type="entry name" value="Pyrv_Fd/Flavodoxin_OxRdtase_N"/>
</dbReference>
<dbReference type="Proteomes" id="UP000242699">
    <property type="component" value="Unassembled WGS sequence"/>
</dbReference>
<dbReference type="PANTHER" id="PTHR32154:SF0">
    <property type="entry name" value="PYRUVATE-FLAVODOXIN OXIDOREDUCTASE-RELATED"/>
    <property type="match status" value="1"/>
</dbReference>
<feature type="domain" description="Pyruvate flavodoxin/ferredoxin oxidoreductase pyrimidine binding" evidence="3">
    <location>
        <begin position="28"/>
        <end position="251"/>
    </location>
</feature>
<evidence type="ECO:0000313" key="6">
    <source>
        <dbReference type="Proteomes" id="UP000242699"/>
    </source>
</evidence>
<organism evidence="5 6">
    <name type="scientific">Sulfobacillus benefaciens</name>
    <dbReference type="NCBI Taxonomy" id="453960"/>
    <lineage>
        <taxon>Bacteria</taxon>
        <taxon>Bacillati</taxon>
        <taxon>Bacillota</taxon>
        <taxon>Clostridia</taxon>
        <taxon>Eubacteriales</taxon>
        <taxon>Clostridiales Family XVII. Incertae Sedis</taxon>
        <taxon>Sulfobacillus</taxon>
    </lineage>
</organism>
<dbReference type="InterPro" id="IPR029061">
    <property type="entry name" value="THDP-binding"/>
</dbReference>
<dbReference type="InterPro" id="IPR009014">
    <property type="entry name" value="Transketo_C/PFOR_II"/>
</dbReference>